<organism evidence="1 2">
    <name type="scientific">Trichonephila inaurata madagascariensis</name>
    <dbReference type="NCBI Taxonomy" id="2747483"/>
    <lineage>
        <taxon>Eukaryota</taxon>
        <taxon>Metazoa</taxon>
        <taxon>Ecdysozoa</taxon>
        <taxon>Arthropoda</taxon>
        <taxon>Chelicerata</taxon>
        <taxon>Arachnida</taxon>
        <taxon>Araneae</taxon>
        <taxon>Araneomorphae</taxon>
        <taxon>Entelegynae</taxon>
        <taxon>Araneoidea</taxon>
        <taxon>Nephilidae</taxon>
        <taxon>Trichonephila</taxon>
        <taxon>Trichonephila inaurata</taxon>
    </lineage>
</organism>
<reference evidence="1" key="1">
    <citation type="submission" date="2020-08" db="EMBL/GenBank/DDBJ databases">
        <title>Multicomponent nature underlies the extraordinary mechanical properties of spider dragline silk.</title>
        <authorList>
            <person name="Kono N."/>
            <person name="Nakamura H."/>
            <person name="Mori M."/>
            <person name="Yoshida Y."/>
            <person name="Ohtoshi R."/>
            <person name="Malay A.D."/>
            <person name="Moran D.A.P."/>
            <person name="Tomita M."/>
            <person name="Numata K."/>
            <person name="Arakawa K."/>
        </authorList>
    </citation>
    <scope>NUCLEOTIDE SEQUENCE</scope>
</reference>
<dbReference type="EMBL" id="BMAV01022651">
    <property type="protein sequence ID" value="GFY77792.1"/>
    <property type="molecule type" value="Genomic_DNA"/>
</dbReference>
<dbReference type="Proteomes" id="UP000886998">
    <property type="component" value="Unassembled WGS sequence"/>
</dbReference>
<proteinExistence type="predicted"/>
<evidence type="ECO:0000313" key="2">
    <source>
        <dbReference type="Proteomes" id="UP000886998"/>
    </source>
</evidence>
<keyword evidence="2" id="KW-1185">Reference proteome</keyword>
<evidence type="ECO:0000313" key="1">
    <source>
        <dbReference type="EMBL" id="GFY77792.1"/>
    </source>
</evidence>
<sequence>MTALTAPGRRAPNVAPSTSLFPGKGLRFFHIRFLQCSSPKRDGNGRDVQIEQRVRNPIPTKISRVEYKCTLTVSSRHLPTCGDNISKMLFGGCL</sequence>
<accession>A0A8X6YWF8</accession>
<dbReference type="AlphaFoldDB" id="A0A8X6YWF8"/>
<name>A0A8X6YWF8_9ARAC</name>
<protein>
    <submittedName>
        <fullName evidence="1">Uncharacterized protein</fullName>
    </submittedName>
</protein>
<gene>
    <name evidence="1" type="ORF">TNIN_196841</name>
</gene>
<comment type="caution">
    <text evidence="1">The sequence shown here is derived from an EMBL/GenBank/DDBJ whole genome shotgun (WGS) entry which is preliminary data.</text>
</comment>